<evidence type="ECO:0000313" key="3">
    <source>
        <dbReference type="Proteomes" id="UP000606003"/>
    </source>
</evidence>
<keyword evidence="3" id="KW-1185">Reference proteome</keyword>
<comment type="caution">
    <text evidence="2">The sequence shown here is derived from an EMBL/GenBank/DDBJ whole genome shotgun (WGS) entry which is preliminary data.</text>
</comment>
<dbReference type="InterPro" id="IPR050177">
    <property type="entry name" value="Lipid_A_modif_metabolic_enz"/>
</dbReference>
<dbReference type="InterPro" id="IPR001509">
    <property type="entry name" value="Epimerase_deHydtase"/>
</dbReference>
<dbReference type="InterPro" id="IPR036291">
    <property type="entry name" value="NAD(P)-bd_dom_sf"/>
</dbReference>
<reference evidence="2 3" key="1">
    <citation type="submission" date="2020-09" db="EMBL/GenBank/DDBJ databases">
        <authorList>
            <person name="Kim M.K."/>
        </authorList>
    </citation>
    <scope>NUCLEOTIDE SEQUENCE [LARGE SCALE GENOMIC DNA]</scope>
    <source>
        <strain evidence="2 3">BT189</strain>
    </source>
</reference>
<accession>A0ABR8JS97</accession>
<name>A0ABR8JS97_9BACT</name>
<gene>
    <name evidence="2" type="ORF">IC234_08525</name>
</gene>
<organism evidence="2 3">
    <name type="scientific">Hymenobacter armeniacus</name>
    <dbReference type="NCBI Taxonomy" id="2771358"/>
    <lineage>
        <taxon>Bacteria</taxon>
        <taxon>Pseudomonadati</taxon>
        <taxon>Bacteroidota</taxon>
        <taxon>Cytophagia</taxon>
        <taxon>Cytophagales</taxon>
        <taxon>Hymenobacteraceae</taxon>
        <taxon>Hymenobacter</taxon>
    </lineage>
</organism>
<dbReference type="Proteomes" id="UP000606003">
    <property type="component" value="Unassembled WGS sequence"/>
</dbReference>
<dbReference type="PANTHER" id="PTHR43245:SF23">
    <property type="entry name" value="NAD(P)-BINDING DOMAIN-CONTAINING PROTEIN"/>
    <property type="match status" value="1"/>
</dbReference>
<dbReference type="EMBL" id="JACXAC010000003">
    <property type="protein sequence ID" value="MBD2722172.1"/>
    <property type="molecule type" value="Genomic_DNA"/>
</dbReference>
<dbReference type="CDD" id="cd08946">
    <property type="entry name" value="SDR_e"/>
    <property type="match status" value="1"/>
</dbReference>
<dbReference type="Gene3D" id="3.40.50.720">
    <property type="entry name" value="NAD(P)-binding Rossmann-like Domain"/>
    <property type="match status" value="1"/>
</dbReference>
<sequence length="366" mass="40038">MDSPRILITGNLGYVGPGVVRQLRQAFPDAELIGFDLGLFAHCLTGPAPLPEVCLDRQVFGDVRHLPSGLLTGVNVVVHLAAISNDPMGTAFEDVTMAVNHDASVHLARVAKAHGARAFVFASSCSVYGLGGDEWKSEDAALNPLTAYARSKVATERDLAALADDKFRVTCLRFATACGWSERLRLDLVLNDFVASAVATGEITILSDGTPWRPLIHVRDMARAVLWATHRPLGGPFLALNVGSNAWNYRVRELAEAVARNRPDTKVRLSPTGAPDRRSYRVDFDLFRQLAPEHQPLMTLDATITELTSKLLEMWFIDPDFRTSRLMRLRVLKALVEQGDLTPDLTWAPLPRPAPATLRPAAPVPA</sequence>
<evidence type="ECO:0000259" key="1">
    <source>
        <dbReference type="Pfam" id="PF01370"/>
    </source>
</evidence>
<feature type="domain" description="NAD-dependent epimerase/dehydratase" evidence="1">
    <location>
        <begin position="6"/>
        <end position="234"/>
    </location>
</feature>
<dbReference type="RefSeq" id="WP_190923462.1">
    <property type="nucleotide sequence ID" value="NZ_JACXAC010000003.1"/>
</dbReference>
<proteinExistence type="predicted"/>
<evidence type="ECO:0000313" key="2">
    <source>
        <dbReference type="EMBL" id="MBD2722172.1"/>
    </source>
</evidence>
<protein>
    <submittedName>
        <fullName evidence="2">SDR family oxidoreductase</fullName>
    </submittedName>
</protein>
<dbReference type="Pfam" id="PF01370">
    <property type="entry name" value="Epimerase"/>
    <property type="match status" value="1"/>
</dbReference>
<dbReference type="SUPFAM" id="SSF51735">
    <property type="entry name" value="NAD(P)-binding Rossmann-fold domains"/>
    <property type="match status" value="1"/>
</dbReference>
<dbReference type="PANTHER" id="PTHR43245">
    <property type="entry name" value="BIFUNCTIONAL POLYMYXIN RESISTANCE PROTEIN ARNA"/>
    <property type="match status" value="1"/>
</dbReference>